<proteinExistence type="inferred from homology"/>
<keyword evidence="9" id="KW-0119">Carbohydrate metabolism</keyword>
<dbReference type="SMART" id="SM00494">
    <property type="entry name" value="ChtBD2"/>
    <property type="match status" value="1"/>
</dbReference>
<dbReference type="InterPro" id="IPR036508">
    <property type="entry name" value="Chitin-bd_dom_sf"/>
</dbReference>
<feature type="compositionally biased region" description="Basic and acidic residues" evidence="13">
    <location>
        <begin position="484"/>
        <end position="498"/>
    </location>
</feature>
<dbReference type="SUPFAM" id="SSF51445">
    <property type="entry name" value="(Trans)glycosidases"/>
    <property type="match status" value="1"/>
</dbReference>
<accession>A0A3Q0IKI3</accession>
<evidence type="ECO:0000256" key="12">
    <source>
        <dbReference type="RuleBase" id="RU000489"/>
    </source>
</evidence>
<dbReference type="GeneID" id="103505867"/>
<dbReference type="GO" id="GO:0000272">
    <property type="term" value="P:polysaccharide catabolic process"/>
    <property type="evidence" value="ECO:0007669"/>
    <property type="project" value="UniProtKB-KW"/>
</dbReference>
<dbReference type="PROSITE" id="PS50940">
    <property type="entry name" value="CHIT_BIND_II"/>
    <property type="match status" value="1"/>
</dbReference>
<keyword evidence="5" id="KW-0732">Signal</keyword>
<dbReference type="Gene3D" id="3.20.20.80">
    <property type="entry name" value="Glycosidases"/>
    <property type="match status" value="1"/>
</dbReference>
<keyword evidence="7" id="KW-0146">Chitin degradation</keyword>
<evidence type="ECO:0000313" key="16">
    <source>
        <dbReference type="Proteomes" id="UP000079169"/>
    </source>
</evidence>
<dbReference type="InterPro" id="IPR050314">
    <property type="entry name" value="Glycosyl_Hydrlase_18"/>
</dbReference>
<feature type="domain" description="Chitin-binding type-2" evidence="14">
    <location>
        <begin position="528"/>
        <end position="584"/>
    </location>
</feature>
<evidence type="ECO:0000259" key="15">
    <source>
        <dbReference type="PROSITE" id="PS51910"/>
    </source>
</evidence>
<keyword evidence="8" id="KW-1015">Disulfide bond</keyword>
<protein>
    <recommendedName>
        <fullName evidence="3">chitinase</fullName>
        <ecNumber evidence="3">3.2.1.14</ecNumber>
    </recommendedName>
</protein>
<dbReference type="KEGG" id="dci:103505867"/>
<evidence type="ECO:0000256" key="4">
    <source>
        <dbReference type="ARBA" id="ARBA00022669"/>
    </source>
</evidence>
<evidence type="ECO:0000256" key="13">
    <source>
        <dbReference type="SAM" id="MobiDB-lite"/>
    </source>
</evidence>
<evidence type="ECO:0000256" key="9">
    <source>
        <dbReference type="ARBA" id="ARBA00023277"/>
    </source>
</evidence>
<feature type="domain" description="GH18" evidence="15">
    <location>
        <begin position="1"/>
        <end position="347"/>
    </location>
</feature>
<gene>
    <name evidence="17" type="primary">LOC103505867</name>
</gene>
<evidence type="ECO:0000256" key="7">
    <source>
        <dbReference type="ARBA" id="ARBA00023024"/>
    </source>
</evidence>
<dbReference type="RefSeq" id="XP_026676781.1">
    <property type="nucleotide sequence ID" value="XM_026820980.1"/>
</dbReference>
<keyword evidence="4" id="KW-0147">Chitin-binding</keyword>
<evidence type="ECO:0000256" key="8">
    <source>
        <dbReference type="ARBA" id="ARBA00023157"/>
    </source>
</evidence>
<evidence type="ECO:0000256" key="11">
    <source>
        <dbReference type="ARBA" id="ARBA00023326"/>
    </source>
</evidence>
<dbReference type="AlphaFoldDB" id="A0A3Q0IKI3"/>
<dbReference type="EC" id="3.2.1.14" evidence="3"/>
<evidence type="ECO:0000313" key="17">
    <source>
        <dbReference type="RefSeq" id="XP_026676781.1"/>
    </source>
</evidence>
<keyword evidence="6 12" id="KW-0378">Hydrolase</keyword>
<dbReference type="Gene3D" id="3.10.50.10">
    <property type="match status" value="1"/>
</dbReference>
<dbReference type="Pfam" id="PF00704">
    <property type="entry name" value="Glyco_hydro_18"/>
    <property type="match status" value="1"/>
</dbReference>
<evidence type="ECO:0000256" key="3">
    <source>
        <dbReference type="ARBA" id="ARBA00012729"/>
    </source>
</evidence>
<keyword evidence="11" id="KW-0624">Polysaccharide degradation</keyword>
<keyword evidence="10 12" id="KW-0326">Glycosidase</keyword>
<dbReference type="SMART" id="SM00636">
    <property type="entry name" value="Glyco_18"/>
    <property type="match status" value="1"/>
</dbReference>
<dbReference type="Pfam" id="PF01607">
    <property type="entry name" value="CBM_14"/>
    <property type="match status" value="1"/>
</dbReference>
<dbReference type="GO" id="GO:0006032">
    <property type="term" value="P:chitin catabolic process"/>
    <property type="evidence" value="ECO:0007669"/>
    <property type="project" value="UniProtKB-KW"/>
</dbReference>
<dbReference type="PROSITE" id="PS01095">
    <property type="entry name" value="GH18_1"/>
    <property type="match status" value="1"/>
</dbReference>
<evidence type="ECO:0000256" key="5">
    <source>
        <dbReference type="ARBA" id="ARBA00022729"/>
    </source>
</evidence>
<name>A0A3Q0IKI3_DIACI</name>
<dbReference type="PROSITE" id="PS51910">
    <property type="entry name" value="GH18_2"/>
    <property type="match status" value="1"/>
</dbReference>
<evidence type="ECO:0000256" key="6">
    <source>
        <dbReference type="ARBA" id="ARBA00022801"/>
    </source>
</evidence>
<dbReference type="GO" id="GO:0005576">
    <property type="term" value="C:extracellular region"/>
    <property type="evidence" value="ECO:0007669"/>
    <property type="project" value="InterPro"/>
</dbReference>
<dbReference type="GO" id="GO:0008843">
    <property type="term" value="F:endochitinase activity"/>
    <property type="evidence" value="ECO:0007669"/>
    <property type="project" value="UniProtKB-EC"/>
</dbReference>
<dbReference type="SUPFAM" id="SSF54556">
    <property type="entry name" value="Chitinase insertion domain"/>
    <property type="match status" value="1"/>
</dbReference>
<dbReference type="InterPro" id="IPR011583">
    <property type="entry name" value="Chitinase_II/V-like_cat"/>
</dbReference>
<dbReference type="FunFam" id="3.10.50.10:FF:000004">
    <property type="entry name" value="Chitinase 5"/>
    <property type="match status" value="1"/>
</dbReference>
<dbReference type="PaxDb" id="121845-A0A3Q0IKI3"/>
<reference evidence="17" key="1">
    <citation type="submission" date="2025-08" db="UniProtKB">
        <authorList>
            <consortium name="RefSeq"/>
        </authorList>
    </citation>
    <scope>IDENTIFICATION</scope>
</reference>
<dbReference type="InterPro" id="IPR001223">
    <property type="entry name" value="Glyco_hydro18_cat"/>
</dbReference>
<feature type="compositionally biased region" description="Polar residues" evidence="13">
    <location>
        <begin position="446"/>
        <end position="467"/>
    </location>
</feature>
<evidence type="ECO:0000259" key="14">
    <source>
        <dbReference type="PROSITE" id="PS50940"/>
    </source>
</evidence>
<feature type="region of interest" description="Disordered" evidence="13">
    <location>
        <begin position="356"/>
        <end position="528"/>
    </location>
</feature>
<keyword evidence="16" id="KW-1185">Reference proteome</keyword>
<dbReference type="STRING" id="121845.A0A3Q0IKI3"/>
<feature type="compositionally biased region" description="Low complexity" evidence="13">
    <location>
        <begin position="389"/>
        <end position="407"/>
    </location>
</feature>
<dbReference type="Gene3D" id="2.170.140.10">
    <property type="entry name" value="Chitin binding domain"/>
    <property type="match status" value="1"/>
</dbReference>
<comment type="catalytic activity">
    <reaction evidence="1">
        <text>Random endo-hydrolysis of N-acetyl-beta-D-glucosaminide (1-&gt;4)-beta-linkages in chitin and chitodextrins.</text>
        <dbReference type="EC" id="3.2.1.14"/>
    </reaction>
</comment>
<evidence type="ECO:0000256" key="10">
    <source>
        <dbReference type="ARBA" id="ARBA00023295"/>
    </source>
</evidence>
<dbReference type="InterPro" id="IPR001579">
    <property type="entry name" value="Glyco_hydro_18_chit_AS"/>
</dbReference>
<dbReference type="InterPro" id="IPR002557">
    <property type="entry name" value="Chitin-bd_dom"/>
</dbReference>
<dbReference type="InterPro" id="IPR029070">
    <property type="entry name" value="Chitinase_insertion_sf"/>
</dbReference>
<organism evidence="16 17">
    <name type="scientific">Diaphorina citri</name>
    <name type="common">Asian citrus psyllid</name>
    <dbReference type="NCBI Taxonomy" id="121845"/>
    <lineage>
        <taxon>Eukaryota</taxon>
        <taxon>Metazoa</taxon>
        <taxon>Ecdysozoa</taxon>
        <taxon>Arthropoda</taxon>
        <taxon>Hexapoda</taxon>
        <taxon>Insecta</taxon>
        <taxon>Pterygota</taxon>
        <taxon>Neoptera</taxon>
        <taxon>Paraneoptera</taxon>
        <taxon>Hemiptera</taxon>
        <taxon>Sternorrhyncha</taxon>
        <taxon>Psylloidea</taxon>
        <taxon>Psyllidae</taxon>
        <taxon>Diaphorininae</taxon>
        <taxon>Diaphorina</taxon>
    </lineage>
</organism>
<comment type="similarity">
    <text evidence="2">Belongs to the glycosyl hydrolase 18 family. Chitinase class II subfamily.</text>
</comment>
<sequence length="600" mass="67888">MCTHLIYAFVGISNSTWTLEVLDPEVDVKEHGFRNFTALRKTHPGLKVEVAVGGWGEGGEKYSAMVADKTKRATFIRSIVAFMKKYNLDGFDLDWEYPAASDRGGSFSDKNNFFFFVEELRTAFNKFGKHWEITMAVPMAKFRLNEGYHVPDLCELVDAIHVMSYDLRGNWAGFADVHSPLYKRPSDQWAYETLNVNDGLQLWVDKGCSPRKLVVGVPFYGRSFTLSSGNNNYNIGTYINKEAGGGTPGPYTNASGFISYYEICSMVQEDKSWVQKWDDIGKCPYTYQGTQWIGYEDPKSIQIKMDWIKSKGYAGAMTWAIDMDDFQGLCGPKNALMSILYENMKDYRVPVPHVSITPRPEWDRPPSTTPEDIDYAPTFTFTTKPDLPSTPTTTATTESSTPEVTKPVEPPTTPKYKPNKRPRPSITAKPPRTTTGKPETNRPDSAESNETNGPDSSETNQPGSSETNRPKRPVKRPLRPTVNRPDRPPVNRPNRPETVEATSQEVLEPSPEVPEENRPEGNLPEETEVDCSNDGFQSHALCNKYYQCAFGKPIEFTCRPGTYFNRKMSVCDWPEKVDVTRCKMVKPLKTVEYEDENYFL</sequence>
<evidence type="ECO:0000256" key="1">
    <source>
        <dbReference type="ARBA" id="ARBA00000822"/>
    </source>
</evidence>
<dbReference type="SUPFAM" id="SSF57625">
    <property type="entry name" value="Invertebrate chitin-binding proteins"/>
    <property type="match status" value="1"/>
</dbReference>
<dbReference type="GO" id="GO:0008061">
    <property type="term" value="F:chitin binding"/>
    <property type="evidence" value="ECO:0007669"/>
    <property type="project" value="UniProtKB-KW"/>
</dbReference>
<dbReference type="PANTHER" id="PTHR11177:SF144">
    <property type="entry name" value="CHITINASE 5"/>
    <property type="match status" value="1"/>
</dbReference>
<dbReference type="Proteomes" id="UP000079169">
    <property type="component" value="Unplaced"/>
</dbReference>
<dbReference type="PANTHER" id="PTHR11177">
    <property type="entry name" value="CHITINASE"/>
    <property type="match status" value="1"/>
</dbReference>
<dbReference type="InterPro" id="IPR017853">
    <property type="entry name" value="GH"/>
</dbReference>
<evidence type="ECO:0000256" key="2">
    <source>
        <dbReference type="ARBA" id="ARBA00009121"/>
    </source>
</evidence>